<dbReference type="Pfam" id="PF00561">
    <property type="entry name" value="Abhydrolase_1"/>
    <property type="match status" value="1"/>
</dbReference>
<protein>
    <submittedName>
        <fullName evidence="3">Tropinesterase</fullName>
        <ecNumber evidence="3">3.1.1.10</ecNumber>
    </submittedName>
</protein>
<reference evidence="3 4" key="1">
    <citation type="submission" date="2018-03" db="EMBL/GenBank/DDBJ databases">
        <authorList>
            <person name="Keele B.F."/>
        </authorList>
    </citation>
    <scope>NUCLEOTIDE SEQUENCE [LARGE SCALE GENOMIC DNA]</scope>
    <source>
        <strain evidence="3 4">CECT 8626</strain>
    </source>
</reference>
<feature type="region of interest" description="Disordered" evidence="1">
    <location>
        <begin position="271"/>
        <end position="312"/>
    </location>
</feature>
<dbReference type="GO" id="GO:0016020">
    <property type="term" value="C:membrane"/>
    <property type="evidence" value="ECO:0007669"/>
    <property type="project" value="TreeGrafter"/>
</dbReference>
<evidence type="ECO:0000256" key="1">
    <source>
        <dbReference type="SAM" id="MobiDB-lite"/>
    </source>
</evidence>
<dbReference type="PRINTS" id="PR00111">
    <property type="entry name" value="ABHYDROLASE"/>
</dbReference>
<gene>
    <name evidence="3" type="ORF">DEA8626_03699</name>
</gene>
<dbReference type="EC" id="3.1.1.10" evidence="3"/>
<dbReference type="Proteomes" id="UP000244924">
    <property type="component" value="Unassembled WGS sequence"/>
</dbReference>
<dbReference type="OrthoDB" id="9808398at2"/>
<proteinExistence type="predicted"/>
<dbReference type="InterPro" id="IPR029058">
    <property type="entry name" value="AB_hydrolase_fold"/>
</dbReference>
<evidence type="ECO:0000259" key="2">
    <source>
        <dbReference type="Pfam" id="PF00561"/>
    </source>
</evidence>
<feature type="domain" description="AB hydrolase-1" evidence="2">
    <location>
        <begin position="28"/>
        <end position="129"/>
    </location>
</feature>
<dbReference type="InterPro" id="IPR000073">
    <property type="entry name" value="AB_hydrolase_1"/>
</dbReference>
<dbReference type="Gene3D" id="3.40.50.1820">
    <property type="entry name" value="alpha/beta hydrolase"/>
    <property type="match status" value="1"/>
</dbReference>
<accession>A0A2R8BMJ3</accession>
<dbReference type="AlphaFoldDB" id="A0A2R8BMJ3"/>
<dbReference type="SUPFAM" id="SSF53474">
    <property type="entry name" value="alpha/beta-Hydrolases"/>
    <property type="match status" value="1"/>
</dbReference>
<dbReference type="RefSeq" id="WP_108854620.1">
    <property type="nucleotide sequence ID" value="NZ_OMOQ01000003.1"/>
</dbReference>
<evidence type="ECO:0000313" key="3">
    <source>
        <dbReference type="EMBL" id="SPH24648.1"/>
    </source>
</evidence>
<dbReference type="EMBL" id="OMOQ01000003">
    <property type="protein sequence ID" value="SPH24648.1"/>
    <property type="molecule type" value="Genomic_DNA"/>
</dbReference>
<sequence>MNPRKLSVTTPLGLTLDGAEGGDPRGAPLIFLHGATDSWRSFLPLLAHVPDRYRTIAFSYRGHGDSAEPEAAYRIEDHADDLAAALSALGITRAAIVGHSLGTLVAQQFAASWPERASALVLIGIFVNPSRNPVIAELCRDTFSSLEDPLDPAFVRSWQEGTSSPAVDPAFLSGVVVESLKVPARVWRDTFHALLDTDLSDRLRALIMPTLVLSGAFDEMCHDEEDLFAASVRNVTRKRFGWAGHAPHWEDPASVAAEMVPFLDAVERGEAPAPHNRVPARAAAQQIGRPAGTEQPGQPELVTSAAHREPSQ</sequence>
<dbReference type="GO" id="GO:0050357">
    <property type="term" value="F:tropinesterase activity"/>
    <property type="evidence" value="ECO:0007669"/>
    <property type="project" value="UniProtKB-EC"/>
</dbReference>
<keyword evidence="4" id="KW-1185">Reference proteome</keyword>
<name>A0A2R8BMJ3_9RHOB</name>
<organism evidence="3 4">
    <name type="scientific">Albidovulum aquaemixtae</name>
    <dbReference type="NCBI Taxonomy" id="1542388"/>
    <lineage>
        <taxon>Bacteria</taxon>
        <taxon>Pseudomonadati</taxon>
        <taxon>Pseudomonadota</taxon>
        <taxon>Alphaproteobacteria</taxon>
        <taxon>Rhodobacterales</taxon>
        <taxon>Paracoccaceae</taxon>
        <taxon>Albidovulum</taxon>
    </lineage>
</organism>
<keyword evidence="3" id="KW-0378">Hydrolase</keyword>
<evidence type="ECO:0000313" key="4">
    <source>
        <dbReference type="Proteomes" id="UP000244924"/>
    </source>
</evidence>
<dbReference type="PANTHER" id="PTHR43798">
    <property type="entry name" value="MONOACYLGLYCEROL LIPASE"/>
    <property type="match status" value="1"/>
</dbReference>
<dbReference type="InterPro" id="IPR050266">
    <property type="entry name" value="AB_hydrolase_sf"/>
</dbReference>
<dbReference type="PANTHER" id="PTHR43798:SF33">
    <property type="entry name" value="HYDROLASE, PUTATIVE (AFU_ORTHOLOGUE AFUA_2G14860)-RELATED"/>
    <property type="match status" value="1"/>
</dbReference>